<dbReference type="OrthoDB" id="7059753at2"/>
<dbReference type="Proteomes" id="UP000237440">
    <property type="component" value="Unassembled WGS sequence"/>
</dbReference>
<evidence type="ECO:0000313" key="2">
    <source>
        <dbReference type="Proteomes" id="UP000237440"/>
    </source>
</evidence>
<reference evidence="2" key="1">
    <citation type="submission" date="2017-02" db="EMBL/GenBank/DDBJ databases">
        <authorList>
            <person name="Furmanczyk E.M."/>
        </authorList>
    </citation>
    <scope>NUCLEOTIDE SEQUENCE [LARGE SCALE GENOMIC DNA]</scope>
    <source>
        <strain evidence="2">AP3_22</strain>
    </source>
</reference>
<name>A0A2S3VMG2_9PSED</name>
<dbReference type="AlphaFoldDB" id="A0A2S3VMG2"/>
<proteinExistence type="predicted"/>
<accession>A0A2S3VMG2</accession>
<organism evidence="1 2">
    <name type="scientific">Pseudomonas laurylsulfativorans</name>
    <dbReference type="NCBI Taxonomy" id="1943631"/>
    <lineage>
        <taxon>Bacteria</taxon>
        <taxon>Pseudomonadati</taxon>
        <taxon>Pseudomonadota</taxon>
        <taxon>Gammaproteobacteria</taxon>
        <taxon>Pseudomonadales</taxon>
        <taxon>Pseudomonadaceae</taxon>
        <taxon>Pseudomonas</taxon>
    </lineage>
</organism>
<comment type="caution">
    <text evidence="1">The sequence shown here is derived from an EMBL/GenBank/DDBJ whole genome shotgun (WGS) entry which is preliminary data.</text>
</comment>
<evidence type="ECO:0000313" key="1">
    <source>
        <dbReference type="EMBL" id="POF41144.1"/>
    </source>
</evidence>
<gene>
    <name evidence="1" type="ORF">B0D71_18065</name>
</gene>
<dbReference type="RefSeq" id="WP_103396033.1">
    <property type="nucleotide sequence ID" value="NZ_MUJK01000005.1"/>
</dbReference>
<protein>
    <submittedName>
        <fullName evidence="1">Uncharacterized protein</fullName>
    </submittedName>
</protein>
<sequence>MAKLPIRAKSFDEGLTEIQRIIRHYDPLSLLEAALRYLYSPTKDRFEQASKQPWLIMLFIKWIFLDPLVNSPLRRPSISQNEMLELLQKVLDLTETGSLPDEYEDVRLFFRAVAYQQFFHQTESGLVDIARQELLFAKVPENHYFKTRFLNGTGVSIRDFLRLSFAVLASTKKSGPVLQRATLFGLCPAFTPMAVDAYLRTVSVEVGDLHRTLEEVDKDGRHPNEYLQQTPFLKFPFIKVRSEYLCVSHHVLERSLGHFIYDYLKRADVDGFNNAFGKSFEKYVGDWLSKSGLPTANESELNLVLPGQGKVVDFIVADGDSNVLIDAKGVEMAQRGMVAFQRGDVRRATQTSLIKAFEQGHEVAARIASMGGDHPVISQRSSTYLLAVTYKELYIGNGVTFAAVVGDAVLEKIRSKYAEQHLIPVENIYFLTIHEFEELMSLVASEKIGLVEALEKAKQADSERMTQKFNFELHLHEWSKQLGREQPLREILKSMVDEMRVAFPAQSETAAQK</sequence>
<dbReference type="EMBL" id="MUJK01000005">
    <property type="protein sequence ID" value="POF41144.1"/>
    <property type="molecule type" value="Genomic_DNA"/>
</dbReference>
<keyword evidence="2" id="KW-1185">Reference proteome</keyword>